<evidence type="ECO:0000313" key="8">
    <source>
        <dbReference type="Proteomes" id="UP000265768"/>
    </source>
</evidence>
<dbReference type="CDD" id="cd07377">
    <property type="entry name" value="WHTH_GntR"/>
    <property type="match status" value="1"/>
</dbReference>
<organism evidence="7 8">
    <name type="scientific">Bailinhaonella thermotolerans</name>
    <dbReference type="NCBI Taxonomy" id="1070861"/>
    <lineage>
        <taxon>Bacteria</taxon>
        <taxon>Bacillati</taxon>
        <taxon>Actinomycetota</taxon>
        <taxon>Actinomycetes</taxon>
        <taxon>Streptosporangiales</taxon>
        <taxon>Streptosporangiaceae</taxon>
        <taxon>Bailinhaonella</taxon>
    </lineage>
</organism>
<dbReference type="GO" id="GO:0030170">
    <property type="term" value="F:pyridoxal phosphate binding"/>
    <property type="evidence" value="ECO:0007669"/>
    <property type="project" value="InterPro"/>
</dbReference>
<dbReference type="OrthoDB" id="5415143at2"/>
<dbReference type="SUPFAM" id="SSF53383">
    <property type="entry name" value="PLP-dependent transferases"/>
    <property type="match status" value="1"/>
</dbReference>
<dbReference type="RefSeq" id="WP_119929400.1">
    <property type="nucleotide sequence ID" value="NZ_QZEY01000013.1"/>
</dbReference>
<keyword evidence="4" id="KW-0238">DNA-binding</keyword>
<dbReference type="PROSITE" id="PS50949">
    <property type="entry name" value="HTH_GNTR"/>
    <property type="match status" value="1"/>
</dbReference>
<dbReference type="PANTHER" id="PTHR46577">
    <property type="entry name" value="HTH-TYPE TRANSCRIPTIONAL REGULATORY PROTEIN GABR"/>
    <property type="match status" value="1"/>
</dbReference>
<dbReference type="Gene3D" id="3.40.640.10">
    <property type="entry name" value="Type I PLP-dependent aspartate aminotransferase-like (Major domain)"/>
    <property type="match status" value="1"/>
</dbReference>
<proteinExistence type="inferred from homology"/>
<comment type="similarity">
    <text evidence="1">In the C-terminal section; belongs to the class-I pyridoxal-phosphate-dependent aminotransferase family.</text>
</comment>
<evidence type="ECO:0000256" key="1">
    <source>
        <dbReference type="ARBA" id="ARBA00005384"/>
    </source>
</evidence>
<dbReference type="AlphaFoldDB" id="A0A3A4AUC6"/>
<dbReference type="InterPro" id="IPR015424">
    <property type="entry name" value="PyrdxlP-dep_Trfase"/>
</dbReference>
<reference evidence="7 8" key="1">
    <citation type="submission" date="2018-09" db="EMBL/GenBank/DDBJ databases">
        <title>YIM 75507 draft genome.</title>
        <authorList>
            <person name="Tang S."/>
            <person name="Feng Y."/>
        </authorList>
    </citation>
    <scope>NUCLEOTIDE SEQUENCE [LARGE SCALE GENOMIC DNA]</scope>
    <source>
        <strain evidence="7 8">YIM 75507</strain>
    </source>
</reference>
<keyword evidence="8" id="KW-1185">Reference proteome</keyword>
<feature type="domain" description="HTH gntR-type" evidence="6">
    <location>
        <begin position="19"/>
        <end position="87"/>
    </location>
</feature>
<protein>
    <submittedName>
        <fullName evidence="7">PLP-dependent aminotransferase family protein</fullName>
    </submittedName>
</protein>
<dbReference type="InterPro" id="IPR000524">
    <property type="entry name" value="Tscrpt_reg_HTH_GntR"/>
</dbReference>
<dbReference type="InterPro" id="IPR015421">
    <property type="entry name" value="PyrdxlP-dep_Trfase_major"/>
</dbReference>
<dbReference type="InterPro" id="IPR051446">
    <property type="entry name" value="HTH_trans_reg/aminotransferase"/>
</dbReference>
<keyword evidence="7" id="KW-0808">Transferase</keyword>
<keyword evidence="3" id="KW-0805">Transcription regulation</keyword>
<evidence type="ECO:0000313" key="7">
    <source>
        <dbReference type="EMBL" id="RJL25038.1"/>
    </source>
</evidence>
<evidence type="ECO:0000256" key="5">
    <source>
        <dbReference type="ARBA" id="ARBA00023163"/>
    </source>
</evidence>
<dbReference type="GO" id="GO:0003700">
    <property type="term" value="F:DNA-binding transcription factor activity"/>
    <property type="evidence" value="ECO:0007669"/>
    <property type="project" value="InterPro"/>
</dbReference>
<evidence type="ECO:0000259" key="6">
    <source>
        <dbReference type="PROSITE" id="PS50949"/>
    </source>
</evidence>
<dbReference type="InterPro" id="IPR036390">
    <property type="entry name" value="WH_DNA-bd_sf"/>
</dbReference>
<dbReference type="GO" id="GO:0003677">
    <property type="term" value="F:DNA binding"/>
    <property type="evidence" value="ECO:0007669"/>
    <property type="project" value="UniProtKB-KW"/>
</dbReference>
<name>A0A3A4AUC6_9ACTN</name>
<dbReference type="InterPro" id="IPR004839">
    <property type="entry name" value="Aminotransferase_I/II_large"/>
</dbReference>
<keyword evidence="5" id="KW-0804">Transcription</keyword>
<evidence type="ECO:0000256" key="3">
    <source>
        <dbReference type="ARBA" id="ARBA00023015"/>
    </source>
</evidence>
<comment type="caution">
    <text evidence="7">The sequence shown here is derived from an EMBL/GenBank/DDBJ whole genome shotgun (WGS) entry which is preliminary data.</text>
</comment>
<keyword evidence="2" id="KW-0663">Pyridoxal phosphate</keyword>
<gene>
    <name evidence="7" type="ORF">D5H75_27155</name>
</gene>
<dbReference type="InterPro" id="IPR036388">
    <property type="entry name" value="WH-like_DNA-bd_sf"/>
</dbReference>
<dbReference type="Pfam" id="PF00392">
    <property type="entry name" value="GntR"/>
    <property type="match status" value="1"/>
</dbReference>
<dbReference type="Pfam" id="PF00155">
    <property type="entry name" value="Aminotran_1_2"/>
    <property type="match status" value="1"/>
</dbReference>
<dbReference type="Gene3D" id="1.10.10.10">
    <property type="entry name" value="Winged helix-like DNA-binding domain superfamily/Winged helix DNA-binding domain"/>
    <property type="match status" value="1"/>
</dbReference>
<sequence>MPSEWTTLRELLLPELHGGRRARGLERALREAVRDGRIHGGTRLPASRDLAGQLGLARGTVTAAYAQLVAEGYLVARRGSGTWVADGVATGGPGPGDASGTTGAALYDVRPGLPSMAQFPRAAWLAACRAGLAALSDADLSYPDPAGLPSLRAELAAYLSRVRAVRARADDLVITHGTFEGLGLLAGALRRRGHRRVAVEDPSNPEQGELLRRHGLRPVLVPVDERGLRVDELAATGCRAVIVTAAHQYPLGMALHPERRHALLDWARAHDGLIVEDDYDAEYRYDRPTVAALQGVDPSRVIGLGTLSKTLAPAIRLGWLVSAVEWVRDEVRTGKRLSDRGCSSLQQAAFAELLRTGGYDRHLRRTTAVYRRRRDALLAALPPGWTPIGIAAGLHVVVRLPDGADDRATAARLAEHGILVTPLSEYAHAAPSFPALVVGHARLTPDRLRAAAARFAAL</sequence>
<dbReference type="Proteomes" id="UP000265768">
    <property type="component" value="Unassembled WGS sequence"/>
</dbReference>
<dbReference type="SUPFAM" id="SSF46785">
    <property type="entry name" value="Winged helix' DNA-binding domain"/>
    <property type="match status" value="1"/>
</dbReference>
<dbReference type="PANTHER" id="PTHR46577:SF1">
    <property type="entry name" value="HTH-TYPE TRANSCRIPTIONAL REGULATORY PROTEIN GABR"/>
    <property type="match status" value="1"/>
</dbReference>
<accession>A0A3A4AUC6</accession>
<dbReference type="SMART" id="SM00345">
    <property type="entry name" value="HTH_GNTR"/>
    <property type="match status" value="1"/>
</dbReference>
<dbReference type="PRINTS" id="PR00035">
    <property type="entry name" value="HTHGNTR"/>
</dbReference>
<dbReference type="CDD" id="cd00609">
    <property type="entry name" value="AAT_like"/>
    <property type="match status" value="1"/>
</dbReference>
<dbReference type="GO" id="GO:0008483">
    <property type="term" value="F:transaminase activity"/>
    <property type="evidence" value="ECO:0007669"/>
    <property type="project" value="UniProtKB-KW"/>
</dbReference>
<dbReference type="EMBL" id="QZEY01000013">
    <property type="protein sequence ID" value="RJL25038.1"/>
    <property type="molecule type" value="Genomic_DNA"/>
</dbReference>
<evidence type="ECO:0000256" key="4">
    <source>
        <dbReference type="ARBA" id="ARBA00023125"/>
    </source>
</evidence>
<evidence type="ECO:0000256" key="2">
    <source>
        <dbReference type="ARBA" id="ARBA00022898"/>
    </source>
</evidence>
<keyword evidence="7" id="KW-0032">Aminotransferase</keyword>